<dbReference type="UniPathway" id="UPA00120">
    <property type="reaction ID" value="UER00203"/>
</dbReference>
<evidence type="ECO:0000256" key="4">
    <source>
        <dbReference type="ARBA" id="ARBA00004741"/>
    </source>
</evidence>
<evidence type="ECO:0000259" key="22">
    <source>
        <dbReference type="PROSITE" id="PS51171"/>
    </source>
</evidence>
<dbReference type="EC" id="5.4.99.5" evidence="6"/>
<dbReference type="InterPro" id="IPR036979">
    <property type="entry name" value="CM_dom_sf"/>
</dbReference>
<dbReference type="Proteomes" id="UP000245059">
    <property type="component" value="Unassembled WGS sequence"/>
</dbReference>
<feature type="domain" description="Prephenate dehydratase" evidence="22">
    <location>
        <begin position="117"/>
        <end position="292"/>
    </location>
</feature>
<evidence type="ECO:0000256" key="19">
    <source>
        <dbReference type="PIRSR" id="PIRSR001500-2"/>
    </source>
</evidence>
<evidence type="ECO:0000313" key="25">
    <source>
        <dbReference type="Proteomes" id="UP000245059"/>
    </source>
</evidence>
<evidence type="ECO:0000256" key="7">
    <source>
        <dbReference type="ARBA" id="ARBA00013147"/>
    </source>
</evidence>
<evidence type="ECO:0000256" key="13">
    <source>
        <dbReference type="ARBA" id="ARBA00023235"/>
    </source>
</evidence>
<evidence type="ECO:0000256" key="14">
    <source>
        <dbReference type="ARBA" id="ARBA00023239"/>
    </source>
</evidence>
<dbReference type="InterPro" id="IPR002912">
    <property type="entry name" value="ACT_dom"/>
</dbReference>
<evidence type="ECO:0000313" key="24">
    <source>
        <dbReference type="EMBL" id="PWD84026.1"/>
    </source>
</evidence>
<evidence type="ECO:0000256" key="3">
    <source>
        <dbReference type="ARBA" id="ARBA00004496"/>
    </source>
</evidence>
<evidence type="ECO:0000256" key="18">
    <source>
        <dbReference type="ARBA" id="ARBA00047848"/>
    </source>
</evidence>
<comment type="subcellular location">
    <subcellularLocation>
        <location evidence="3">Cytoplasm</location>
    </subcellularLocation>
</comment>
<evidence type="ECO:0000259" key="21">
    <source>
        <dbReference type="PROSITE" id="PS51168"/>
    </source>
</evidence>
<sequence>MKKRVTTEEQISQTGEQKREITAEESANADPLAPHRKAIDKIDSEILRLLNERAKEAKAIGDIKIASGDSEMYRPEREAQVLKSKMKANPGPIPDIDIARLFREIMSVCLSLEKPLNIAYLGPEGTFTEEATIKHFGAAAKRLPIRTIDEIFHAVESGKFDFGVVPIENSTEGAVNQTLDCFPTSNVYICGETELKIHQNLMSHESELQSIKTVYAHPQSLAQCRSWLDEYLPHAERIATNSNAGAVQRANNESGTAALGGKQAAEVYGVPILEKNIEDNLTNSTRFLIIGTKRIPPSGNDKTTIVVSANDRPGLLLHLIAPLSKYNITMTRIESRPSKNSNWSYIFFIDVLGHFEEHGLKLALKEIEEVSSFFKVLGSYPVALY</sequence>
<dbReference type="NCBIfam" id="NF008865">
    <property type="entry name" value="PRK11898.1"/>
    <property type="match status" value="1"/>
</dbReference>
<dbReference type="SUPFAM" id="SSF53850">
    <property type="entry name" value="Periplasmic binding protein-like II"/>
    <property type="match status" value="1"/>
</dbReference>
<dbReference type="InterPro" id="IPR036263">
    <property type="entry name" value="Chorismate_II_sf"/>
</dbReference>
<comment type="function">
    <text evidence="2">Catalyzes the Claisen rearrangement of chorismate to prephenate and the decarboxylation/dehydration of prephenate to phenylpyruvate.</text>
</comment>
<accession>A0A2U2ALL5</accession>
<dbReference type="PROSITE" id="PS51168">
    <property type="entry name" value="CHORISMATE_MUT_2"/>
    <property type="match status" value="1"/>
</dbReference>
<dbReference type="InterPro" id="IPR001086">
    <property type="entry name" value="Preph_deHydtase"/>
</dbReference>
<dbReference type="UniPathway" id="UPA00121">
    <property type="reaction ID" value="UER00345"/>
</dbReference>
<keyword evidence="10" id="KW-0028">Amino-acid biosynthesis</keyword>
<evidence type="ECO:0000256" key="1">
    <source>
        <dbReference type="ARBA" id="ARBA00000824"/>
    </source>
</evidence>
<dbReference type="SUPFAM" id="SSF55021">
    <property type="entry name" value="ACT-like"/>
    <property type="match status" value="1"/>
</dbReference>
<feature type="site" description="Essential for prephenate dehydratase activity" evidence="19">
    <location>
        <position position="285"/>
    </location>
</feature>
<evidence type="ECO:0000256" key="5">
    <source>
        <dbReference type="ARBA" id="ARBA00004817"/>
    </source>
</evidence>
<dbReference type="Pfam" id="PF01817">
    <property type="entry name" value="CM_2"/>
    <property type="match status" value="1"/>
</dbReference>
<comment type="catalytic activity">
    <reaction evidence="18">
        <text>prephenate + H(+) = 3-phenylpyruvate + CO2 + H2O</text>
        <dbReference type="Rhea" id="RHEA:21648"/>
        <dbReference type="ChEBI" id="CHEBI:15377"/>
        <dbReference type="ChEBI" id="CHEBI:15378"/>
        <dbReference type="ChEBI" id="CHEBI:16526"/>
        <dbReference type="ChEBI" id="CHEBI:18005"/>
        <dbReference type="ChEBI" id="CHEBI:29934"/>
        <dbReference type="EC" id="4.2.1.51"/>
    </reaction>
</comment>
<dbReference type="GO" id="GO:0009094">
    <property type="term" value="P:L-phenylalanine biosynthetic process"/>
    <property type="evidence" value="ECO:0007669"/>
    <property type="project" value="UniProtKB-UniPathway"/>
</dbReference>
<dbReference type="Pfam" id="PF00800">
    <property type="entry name" value="PDT"/>
    <property type="match status" value="1"/>
</dbReference>
<dbReference type="FunFam" id="3.30.70.260:FF:000012">
    <property type="entry name" value="Prephenate dehydratase"/>
    <property type="match status" value="1"/>
</dbReference>
<dbReference type="Gene3D" id="1.20.59.10">
    <property type="entry name" value="Chorismate mutase"/>
    <property type="match status" value="1"/>
</dbReference>
<dbReference type="InterPro" id="IPR018528">
    <property type="entry name" value="Preph_deHydtase_CS"/>
</dbReference>
<comment type="catalytic activity">
    <reaction evidence="1">
        <text>chorismate = prephenate</text>
        <dbReference type="Rhea" id="RHEA:13897"/>
        <dbReference type="ChEBI" id="CHEBI:29748"/>
        <dbReference type="ChEBI" id="CHEBI:29934"/>
        <dbReference type="EC" id="5.4.99.5"/>
    </reaction>
</comment>
<comment type="pathway">
    <text evidence="5">Metabolic intermediate biosynthesis; prephenate biosynthesis; prephenate from chorismate: step 1/1.</text>
</comment>
<keyword evidence="15" id="KW-0511">Multifunctional enzyme</keyword>
<dbReference type="RefSeq" id="WP_109217953.1">
    <property type="nucleotide sequence ID" value="NZ_QEWT01000008.1"/>
</dbReference>
<dbReference type="InterPro" id="IPR045865">
    <property type="entry name" value="ACT-like_dom_sf"/>
</dbReference>
<organism evidence="24 25">
    <name type="scientific">Ignatzschineria cameli</name>
    <dbReference type="NCBI Taxonomy" id="2182793"/>
    <lineage>
        <taxon>Bacteria</taxon>
        <taxon>Pseudomonadati</taxon>
        <taxon>Pseudomonadota</taxon>
        <taxon>Gammaproteobacteria</taxon>
        <taxon>Cardiobacteriales</taxon>
        <taxon>Ignatzschineriaceae</taxon>
        <taxon>Ignatzschineria</taxon>
    </lineage>
</organism>
<name>A0A2U2ALL5_9GAMM</name>
<dbReference type="GO" id="GO:0004106">
    <property type="term" value="F:chorismate mutase activity"/>
    <property type="evidence" value="ECO:0007669"/>
    <property type="project" value="UniProtKB-EC"/>
</dbReference>
<feature type="domain" description="Chorismate mutase" evidence="21">
    <location>
        <begin position="26"/>
        <end position="117"/>
    </location>
</feature>
<keyword evidence="13" id="KW-0413">Isomerase</keyword>
<dbReference type="InterPro" id="IPR002701">
    <property type="entry name" value="CM_II_prokaryot"/>
</dbReference>
<dbReference type="PROSITE" id="PS51171">
    <property type="entry name" value="PREPHENATE_DEHYDR_3"/>
    <property type="match status" value="1"/>
</dbReference>
<dbReference type="AlphaFoldDB" id="A0A2U2ALL5"/>
<dbReference type="InterPro" id="IPR008242">
    <property type="entry name" value="Chor_mutase/pphenate_deHydtase"/>
</dbReference>
<dbReference type="FunFam" id="3.40.190.10:FF:000034">
    <property type="entry name" value="Chorismate mutase/prephenate dehydratase"/>
    <property type="match status" value="1"/>
</dbReference>
<dbReference type="InterPro" id="IPR010957">
    <property type="entry name" value="G/b/e-P-prot_chorismate_mutase"/>
</dbReference>
<reference evidence="25" key="1">
    <citation type="submission" date="2018-05" db="EMBL/GenBank/DDBJ databases">
        <title>Ignatzschineria dubaiensis sp. nov., isolated from necrotic foot tissues of dromedaries (Camelus dromedarius) and associated maggots in Dubai, United Arab Emirates.</title>
        <authorList>
            <person name="Tsang C.C."/>
            <person name="Tang J.Y.M."/>
            <person name="Fong J.Y.H."/>
            <person name="Kinne J."/>
            <person name="Lee H.H."/>
            <person name="Joseph M."/>
            <person name="Jose S."/>
            <person name="Schuster R.K."/>
            <person name="Tang Y."/>
            <person name="Sivakumar S."/>
            <person name="Chen J.H.K."/>
            <person name="Teng J.L.L."/>
            <person name="Lau S.K.P."/>
            <person name="Wernery U."/>
            <person name="Woo P.C.Y."/>
        </authorList>
    </citation>
    <scope>NUCLEOTIDE SEQUENCE [LARGE SCALE GENOMIC DNA]</scope>
    <source>
        <strain evidence="25">UAE-HKU57</strain>
    </source>
</reference>
<evidence type="ECO:0000256" key="12">
    <source>
        <dbReference type="ARBA" id="ARBA00023222"/>
    </source>
</evidence>
<dbReference type="CDD" id="cd04905">
    <property type="entry name" value="ACT_CM-PDT"/>
    <property type="match status" value="1"/>
</dbReference>
<keyword evidence="14" id="KW-0456">Lyase</keyword>
<dbReference type="Gene3D" id="3.30.70.260">
    <property type="match status" value="1"/>
</dbReference>
<dbReference type="PIRSF" id="PIRSF001500">
    <property type="entry name" value="Chor_mut_pdt_Ppr"/>
    <property type="match status" value="1"/>
</dbReference>
<dbReference type="EC" id="4.2.1.51" evidence="7"/>
<evidence type="ECO:0000256" key="2">
    <source>
        <dbReference type="ARBA" id="ARBA00002364"/>
    </source>
</evidence>
<evidence type="ECO:0000256" key="6">
    <source>
        <dbReference type="ARBA" id="ARBA00012404"/>
    </source>
</evidence>
<dbReference type="CDD" id="cd13630">
    <property type="entry name" value="PBP2_PDT_1"/>
    <property type="match status" value="1"/>
</dbReference>
<dbReference type="PANTHER" id="PTHR21022">
    <property type="entry name" value="PREPHENATE DEHYDRATASE P PROTEIN"/>
    <property type="match status" value="1"/>
</dbReference>
<gene>
    <name evidence="24" type="ORF">DC077_08430</name>
</gene>
<evidence type="ECO:0000256" key="10">
    <source>
        <dbReference type="ARBA" id="ARBA00022605"/>
    </source>
</evidence>
<protein>
    <recommendedName>
        <fullName evidence="8">Bifunctional chorismate mutase/prephenate dehydratase</fullName>
        <ecNumber evidence="7">4.2.1.51</ecNumber>
        <ecNumber evidence="6">5.4.99.5</ecNumber>
    </recommendedName>
    <alternativeName>
        <fullName evidence="17">Chorismate mutase-prephenate dehydratase</fullName>
    </alternativeName>
    <alternativeName>
        <fullName evidence="16">p-protein</fullName>
    </alternativeName>
</protein>
<evidence type="ECO:0000256" key="17">
    <source>
        <dbReference type="ARBA" id="ARBA00031520"/>
    </source>
</evidence>
<dbReference type="PROSITE" id="PS00858">
    <property type="entry name" value="PREPHENATE_DEHYDR_2"/>
    <property type="match status" value="1"/>
</dbReference>
<evidence type="ECO:0000256" key="8">
    <source>
        <dbReference type="ARBA" id="ARBA00014401"/>
    </source>
</evidence>
<proteinExistence type="predicted"/>
<evidence type="ECO:0000256" key="9">
    <source>
        <dbReference type="ARBA" id="ARBA00022490"/>
    </source>
</evidence>
<dbReference type="Gene3D" id="3.40.190.10">
    <property type="entry name" value="Periplasmic binding protein-like II"/>
    <property type="match status" value="2"/>
</dbReference>
<dbReference type="GO" id="GO:0004664">
    <property type="term" value="F:prephenate dehydratase activity"/>
    <property type="evidence" value="ECO:0007669"/>
    <property type="project" value="UniProtKB-EC"/>
</dbReference>
<feature type="domain" description="ACT" evidence="23">
    <location>
        <begin position="304"/>
        <end position="381"/>
    </location>
</feature>
<evidence type="ECO:0000256" key="20">
    <source>
        <dbReference type="SAM" id="MobiDB-lite"/>
    </source>
</evidence>
<evidence type="ECO:0000259" key="23">
    <source>
        <dbReference type="PROSITE" id="PS51671"/>
    </source>
</evidence>
<dbReference type="SUPFAM" id="SSF48600">
    <property type="entry name" value="Chorismate mutase II"/>
    <property type="match status" value="1"/>
</dbReference>
<keyword evidence="9" id="KW-0963">Cytoplasm</keyword>
<evidence type="ECO:0000256" key="15">
    <source>
        <dbReference type="ARBA" id="ARBA00023268"/>
    </source>
</evidence>
<dbReference type="PROSITE" id="PS00857">
    <property type="entry name" value="PREPHENATE_DEHYDR_1"/>
    <property type="match status" value="1"/>
</dbReference>
<keyword evidence="12" id="KW-0584">Phenylalanine biosynthesis</keyword>
<dbReference type="PROSITE" id="PS51671">
    <property type="entry name" value="ACT"/>
    <property type="match status" value="1"/>
</dbReference>
<dbReference type="PANTHER" id="PTHR21022:SF19">
    <property type="entry name" value="PREPHENATE DEHYDRATASE-RELATED"/>
    <property type="match status" value="1"/>
</dbReference>
<feature type="region of interest" description="Disordered" evidence="20">
    <location>
        <begin position="1"/>
        <end position="36"/>
    </location>
</feature>
<comment type="caution">
    <text evidence="24">The sequence shown here is derived from an EMBL/GenBank/DDBJ whole genome shotgun (WGS) entry which is preliminary data.</text>
</comment>
<dbReference type="GO" id="GO:0005737">
    <property type="term" value="C:cytoplasm"/>
    <property type="evidence" value="ECO:0007669"/>
    <property type="project" value="UniProtKB-SubCell"/>
</dbReference>
<dbReference type="NCBIfam" id="TIGR01807">
    <property type="entry name" value="CM_P2"/>
    <property type="match status" value="1"/>
</dbReference>
<evidence type="ECO:0000256" key="11">
    <source>
        <dbReference type="ARBA" id="ARBA00023141"/>
    </source>
</evidence>
<dbReference type="SMART" id="SM00830">
    <property type="entry name" value="CM_2"/>
    <property type="match status" value="1"/>
</dbReference>
<dbReference type="EMBL" id="QEWW01000006">
    <property type="protein sequence ID" value="PWD84026.1"/>
    <property type="molecule type" value="Genomic_DNA"/>
</dbReference>
<keyword evidence="11" id="KW-0057">Aromatic amino acid biosynthesis</keyword>
<dbReference type="GO" id="GO:0046417">
    <property type="term" value="P:chorismate metabolic process"/>
    <property type="evidence" value="ECO:0007669"/>
    <property type="project" value="InterPro"/>
</dbReference>
<evidence type="ECO:0000256" key="16">
    <source>
        <dbReference type="ARBA" id="ARBA00031175"/>
    </source>
</evidence>
<comment type="pathway">
    <text evidence="4">Amino-acid biosynthesis; L-phenylalanine biosynthesis; phenylpyruvate from prephenate: step 1/1.</text>
</comment>
<dbReference type="FunFam" id="3.40.190.10:FF:000029">
    <property type="entry name" value="Chorismate mutase/Prephenate dehydratase"/>
    <property type="match status" value="1"/>
</dbReference>
<dbReference type="Pfam" id="PF01842">
    <property type="entry name" value="ACT"/>
    <property type="match status" value="1"/>
</dbReference>